<reference evidence="1 2" key="1">
    <citation type="submission" date="2024-04" db="EMBL/GenBank/DDBJ databases">
        <title>Phyllosticta paracitricarpa is synonymous to the EU quarantine fungus P. citricarpa based on phylogenomic analyses.</title>
        <authorList>
            <consortium name="Lawrence Berkeley National Laboratory"/>
            <person name="Van Ingen-Buijs V.A."/>
            <person name="Van Westerhoven A.C."/>
            <person name="Haridas S."/>
            <person name="Skiadas P."/>
            <person name="Martin F."/>
            <person name="Groenewald J.Z."/>
            <person name="Crous P.W."/>
            <person name="Seidl M.F."/>
        </authorList>
    </citation>
    <scope>NUCLEOTIDE SEQUENCE [LARGE SCALE GENOMIC DNA]</scope>
    <source>
        <strain evidence="1 2">CBS 123374</strain>
    </source>
</reference>
<dbReference type="EMBL" id="JBBWRZ010000006">
    <property type="protein sequence ID" value="KAK8233939.1"/>
    <property type="molecule type" value="Genomic_DNA"/>
</dbReference>
<evidence type="ECO:0000313" key="1">
    <source>
        <dbReference type="EMBL" id="KAK8233939.1"/>
    </source>
</evidence>
<name>A0ABR1YNP5_9PEZI</name>
<comment type="caution">
    <text evidence="1">The sequence shown here is derived from an EMBL/GenBank/DDBJ whole genome shotgun (WGS) entry which is preliminary data.</text>
</comment>
<dbReference type="SUPFAM" id="SSF51182">
    <property type="entry name" value="RmlC-like cupins"/>
    <property type="match status" value="1"/>
</dbReference>
<organism evidence="1 2">
    <name type="scientific">Phyllosticta capitalensis</name>
    <dbReference type="NCBI Taxonomy" id="121624"/>
    <lineage>
        <taxon>Eukaryota</taxon>
        <taxon>Fungi</taxon>
        <taxon>Dikarya</taxon>
        <taxon>Ascomycota</taxon>
        <taxon>Pezizomycotina</taxon>
        <taxon>Dothideomycetes</taxon>
        <taxon>Dothideomycetes incertae sedis</taxon>
        <taxon>Botryosphaeriales</taxon>
        <taxon>Phyllostictaceae</taxon>
        <taxon>Phyllosticta</taxon>
    </lineage>
</organism>
<sequence length="217" mass="24957">MLSFCRPSIPPRTKNADKNLIFYENGKSSVHFHAPDSGYIMTHTIPPTTPEDGASIIQPPFHYHISQNEYFRLQSGTGVFFKGIDPKPFAKLSDQPGAPKTASVPAGRYHRFENASTDENLVVDIQLDPEAYENEQRFFRNFFGYLDDCKRTKTNPSLFQLMVFLHSAETPLALPLPNEWVGIWVSRVFMILVAYWGKWMLGYKDNYVEYYEEGKSK</sequence>
<protein>
    <submittedName>
        <fullName evidence="1">Uncharacterized protein</fullName>
    </submittedName>
</protein>
<proteinExistence type="predicted"/>
<gene>
    <name evidence="1" type="ORF">HDK90DRAFT_554163</name>
</gene>
<dbReference type="InterPro" id="IPR011051">
    <property type="entry name" value="RmlC_Cupin_sf"/>
</dbReference>
<accession>A0ABR1YNP5</accession>
<dbReference type="Proteomes" id="UP001492380">
    <property type="component" value="Unassembled WGS sequence"/>
</dbReference>
<evidence type="ECO:0000313" key="2">
    <source>
        <dbReference type="Proteomes" id="UP001492380"/>
    </source>
</evidence>
<keyword evidence="2" id="KW-1185">Reference proteome</keyword>
<dbReference type="InterPro" id="IPR014710">
    <property type="entry name" value="RmlC-like_jellyroll"/>
</dbReference>
<dbReference type="CDD" id="cd02208">
    <property type="entry name" value="cupin_RmlC-like"/>
    <property type="match status" value="1"/>
</dbReference>
<dbReference type="Gene3D" id="2.60.120.10">
    <property type="entry name" value="Jelly Rolls"/>
    <property type="match status" value="1"/>
</dbReference>